<proteinExistence type="predicted"/>
<dbReference type="STRING" id="123214.PERMA_1153"/>
<dbReference type="RefSeq" id="WP_012675235.1">
    <property type="nucleotide sequence ID" value="NC_012440.1"/>
</dbReference>
<name>C0QQI9_PERMH</name>
<dbReference type="Gene3D" id="3.30.700.10">
    <property type="entry name" value="Glycoprotein, Type 4 Pilin"/>
    <property type="match status" value="1"/>
</dbReference>
<accession>C0QQI9</accession>
<sequence length="149" mass="16591">MVRKIKGFTIVELLLVIVLFAILAAIAVVPFKNKIEANKIETDIRRMYGLLQEGRMTAFGEKRRLIFSLNPADKSACLIDEATSSVIKCVNLNKSSYNPVTITIDKRGTFTNGSIYFTGDKKGAVFDCISISYIRVKMGEWNGTDCVVK</sequence>
<dbReference type="InterPro" id="IPR012902">
    <property type="entry name" value="N_methyl_site"/>
</dbReference>
<dbReference type="PaxDb" id="123214-PERMA_1153"/>
<dbReference type="EMBL" id="CP001230">
    <property type="protein sequence ID" value="ACO02996.1"/>
    <property type="molecule type" value="Genomic_DNA"/>
</dbReference>
<dbReference type="NCBIfam" id="TIGR02532">
    <property type="entry name" value="IV_pilin_GFxxxE"/>
    <property type="match status" value="1"/>
</dbReference>
<dbReference type="Proteomes" id="UP000001366">
    <property type="component" value="Chromosome"/>
</dbReference>
<dbReference type="SUPFAM" id="SSF54523">
    <property type="entry name" value="Pili subunits"/>
    <property type="match status" value="1"/>
</dbReference>
<dbReference type="Pfam" id="PF07963">
    <property type="entry name" value="N_methyl"/>
    <property type="match status" value="1"/>
</dbReference>
<dbReference type="KEGG" id="pmx:PERMA_1153"/>
<evidence type="ECO:0000313" key="2">
    <source>
        <dbReference type="Proteomes" id="UP000001366"/>
    </source>
</evidence>
<dbReference type="OrthoDB" id="14942at2"/>
<dbReference type="InterPro" id="IPR045584">
    <property type="entry name" value="Pilin-like"/>
</dbReference>
<organism evidence="1 2">
    <name type="scientific">Persephonella marina (strain DSM 14350 / EX-H1)</name>
    <dbReference type="NCBI Taxonomy" id="123214"/>
    <lineage>
        <taxon>Bacteria</taxon>
        <taxon>Pseudomonadati</taxon>
        <taxon>Aquificota</taxon>
        <taxon>Aquificia</taxon>
        <taxon>Aquificales</taxon>
        <taxon>Hydrogenothermaceae</taxon>
        <taxon>Persephonella</taxon>
    </lineage>
</organism>
<protein>
    <submittedName>
        <fullName evidence="1">Prokaryotic N-methylation motif domain protein</fullName>
    </submittedName>
</protein>
<dbReference type="eggNOG" id="COG4970">
    <property type="taxonomic scope" value="Bacteria"/>
</dbReference>
<dbReference type="AlphaFoldDB" id="C0QQI9"/>
<keyword evidence="2" id="KW-1185">Reference proteome</keyword>
<reference evidence="1 2" key="1">
    <citation type="journal article" date="2009" name="J. Bacteriol.">
        <title>Complete and draft genome sequences of six members of the Aquificales.</title>
        <authorList>
            <person name="Reysenbach A.L."/>
            <person name="Hamamura N."/>
            <person name="Podar M."/>
            <person name="Griffiths E."/>
            <person name="Ferreira S."/>
            <person name="Hochstein R."/>
            <person name="Heidelberg J."/>
            <person name="Johnson J."/>
            <person name="Mead D."/>
            <person name="Pohorille A."/>
            <person name="Sarmiento M."/>
            <person name="Schweighofer K."/>
            <person name="Seshadri R."/>
            <person name="Voytek M.A."/>
        </authorList>
    </citation>
    <scope>NUCLEOTIDE SEQUENCE [LARGE SCALE GENOMIC DNA]</scope>
    <source>
        <strain evidence="2">DSM 14350 / EX-H1</strain>
    </source>
</reference>
<dbReference type="HOGENOM" id="CLU_135534_1_0_0"/>
<evidence type="ECO:0000313" key="1">
    <source>
        <dbReference type="EMBL" id="ACO02996.1"/>
    </source>
</evidence>
<gene>
    <name evidence="1" type="ordered locus">PERMA_1153</name>
</gene>